<gene>
    <name evidence="5" type="ORF">AABD04_24240</name>
</gene>
<accession>A0ABU9D301</accession>
<dbReference type="Proteomes" id="UP001456513">
    <property type="component" value="Unassembled WGS sequence"/>
</dbReference>
<proteinExistence type="predicted"/>
<dbReference type="InterPro" id="IPR036388">
    <property type="entry name" value="WH-like_DNA-bd_sf"/>
</dbReference>
<dbReference type="InterPro" id="IPR036390">
    <property type="entry name" value="WH_DNA-bd_sf"/>
</dbReference>
<organism evidence="5 6">
    <name type="scientific">Rhodococcus navarretei</name>
    <dbReference type="NCBI Taxonomy" id="3128981"/>
    <lineage>
        <taxon>Bacteria</taxon>
        <taxon>Bacillati</taxon>
        <taxon>Actinomycetota</taxon>
        <taxon>Actinomycetes</taxon>
        <taxon>Mycobacteriales</taxon>
        <taxon>Nocardiaceae</taxon>
        <taxon>Rhodococcus</taxon>
    </lineage>
</organism>
<evidence type="ECO:0000259" key="4">
    <source>
        <dbReference type="PROSITE" id="PS50949"/>
    </source>
</evidence>
<evidence type="ECO:0000256" key="2">
    <source>
        <dbReference type="ARBA" id="ARBA00023125"/>
    </source>
</evidence>
<dbReference type="SUPFAM" id="SSF46785">
    <property type="entry name" value="Winged helix' DNA-binding domain"/>
    <property type="match status" value="1"/>
</dbReference>
<dbReference type="Gene3D" id="1.10.10.10">
    <property type="entry name" value="Winged helix-like DNA-binding domain superfamily/Winged helix DNA-binding domain"/>
    <property type="match status" value="1"/>
</dbReference>
<dbReference type="SUPFAM" id="SSF48008">
    <property type="entry name" value="GntR ligand-binding domain-like"/>
    <property type="match status" value="1"/>
</dbReference>
<evidence type="ECO:0000256" key="3">
    <source>
        <dbReference type="ARBA" id="ARBA00023163"/>
    </source>
</evidence>
<name>A0ABU9D301_9NOCA</name>
<dbReference type="PANTHER" id="PTHR43537:SF49">
    <property type="entry name" value="TRANSCRIPTIONAL REGULATORY PROTEIN"/>
    <property type="match status" value="1"/>
</dbReference>
<evidence type="ECO:0000313" key="5">
    <source>
        <dbReference type="EMBL" id="MEK8073969.1"/>
    </source>
</evidence>
<dbReference type="InterPro" id="IPR011711">
    <property type="entry name" value="GntR_C"/>
</dbReference>
<feature type="domain" description="HTH gntR-type" evidence="4">
    <location>
        <begin position="13"/>
        <end position="80"/>
    </location>
</feature>
<keyword evidence="2" id="KW-0238">DNA-binding</keyword>
<dbReference type="PANTHER" id="PTHR43537">
    <property type="entry name" value="TRANSCRIPTIONAL REGULATOR, GNTR FAMILY"/>
    <property type="match status" value="1"/>
</dbReference>
<sequence length="226" mass="24546">MPVPVELGKHKRSLLRENAYVSIRDAIVDGTFAPGERLRDSELEQWLGVSRTPIRDAIARLELAGLVHTRPGRSTVVSTIERKAVLDVQAVAAAMHALAMRTAVPLMGTPEITRMRDANREFAAAFTRGDVDVALASDDAFHNVAVEAGQNHVVASVLEQVTPSLRRLERLRFASLVGRDSIAQHERIIELCSAGDADGAALAVQQNWESLALFVDQDESGAQPNP</sequence>
<dbReference type="EMBL" id="JBBPCN010000001">
    <property type="protein sequence ID" value="MEK8073969.1"/>
    <property type="molecule type" value="Genomic_DNA"/>
</dbReference>
<reference evidence="5 6" key="1">
    <citation type="submission" date="2024-03" db="EMBL/GenBank/DDBJ databases">
        <title>Rhodococcus navarretei sp. nov. and Pseudarthrobacter quantumdoti sp. nov., two new species with the ability to biosynthesize Quantum Dots isolated from soil samples at Union Glacier, Antarctica.</title>
        <authorList>
            <person name="Vargas M."/>
        </authorList>
    </citation>
    <scope>NUCLEOTIDE SEQUENCE [LARGE SCALE GENOMIC DNA]</scope>
    <source>
        <strain evidence="5 6">EXRC-4A-4</strain>
    </source>
</reference>
<dbReference type="Gene3D" id="1.20.120.530">
    <property type="entry name" value="GntR ligand-binding domain-like"/>
    <property type="match status" value="1"/>
</dbReference>
<dbReference type="SMART" id="SM00345">
    <property type="entry name" value="HTH_GNTR"/>
    <property type="match status" value="1"/>
</dbReference>
<dbReference type="CDD" id="cd07377">
    <property type="entry name" value="WHTH_GntR"/>
    <property type="match status" value="1"/>
</dbReference>
<evidence type="ECO:0000256" key="1">
    <source>
        <dbReference type="ARBA" id="ARBA00023015"/>
    </source>
</evidence>
<dbReference type="RefSeq" id="WP_341442807.1">
    <property type="nucleotide sequence ID" value="NZ_JBBPCN010000001.1"/>
</dbReference>
<dbReference type="SMART" id="SM00895">
    <property type="entry name" value="FCD"/>
    <property type="match status" value="1"/>
</dbReference>
<dbReference type="InterPro" id="IPR000524">
    <property type="entry name" value="Tscrpt_reg_HTH_GntR"/>
</dbReference>
<dbReference type="Pfam" id="PF00392">
    <property type="entry name" value="GntR"/>
    <property type="match status" value="1"/>
</dbReference>
<dbReference type="Pfam" id="PF07729">
    <property type="entry name" value="FCD"/>
    <property type="match status" value="1"/>
</dbReference>
<protein>
    <submittedName>
        <fullName evidence="5">GntR family transcriptional regulator</fullName>
    </submittedName>
</protein>
<comment type="caution">
    <text evidence="5">The sequence shown here is derived from an EMBL/GenBank/DDBJ whole genome shotgun (WGS) entry which is preliminary data.</text>
</comment>
<keyword evidence="1" id="KW-0805">Transcription regulation</keyword>
<dbReference type="PROSITE" id="PS50949">
    <property type="entry name" value="HTH_GNTR"/>
    <property type="match status" value="1"/>
</dbReference>
<keyword evidence="6" id="KW-1185">Reference proteome</keyword>
<dbReference type="InterPro" id="IPR008920">
    <property type="entry name" value="TF_FadR/GntR_C"/>
</dbReference>
<evidence type="ECO:0000313" key="6">
    <source>
        <dbReference type="Proteomes" id="UP001456513"/>
    </source>
</evidence>
<keyword evidence="3" id="KW-0804">Transcription</keyword>